<dbReference type="PANTHER" id="PTHR22600:SF57">
    <property type="entry name" value="BETA-N-ACETYLHEXOSAMINIDASE"/>
    <property type="match status" value="1"/>
</dbReference>
<evidence type="ECO:0000256" key="8">
    <source>
        <dbReference type="PIRSR" id="PIRSR625705-1"/>
    </source>
</evidence>
<dbReference type="InterPro" id="IPR004867">
    <property type="entry name" value="CHB_C_dom"/>
</dbReference>
<dbReference type="GO" id="GO:0030203">
    <property type="term" value="P:glycosaminoglycan metabolic process"/>
    <property type="evidence" value="ECO:0007669"/>
    <property type="project" value="TreeGrafter"/>
</dbReference>
<dbReference type="InterPro" id="IPR013783">
    <property type="entry name" value="Ig-like_fold"/>
</dbReference>
<dbReference type="InterPro" id="IPR012291">
    <property type="entry name" value="CBM2_carb-bd_dom_sf"/>
</dbReference>
<dbReference type="Pfam" id="PF03174">
    <property type="entry name" value="CHB_HEX_C"/>
    <property type="match status" value="1"/>
</dbReference>
<comment type="catalytic activity">
    <reaction evidence="1">
        <text>Hydrolysis of terminal non-reducing N-acetyl-D-hexosamine residues in N-acetyl-beta-D-hexosaminides.</text>
        <dbReference type="EC" id="3.2.1.52"/>
    </reaction>
</comment>
<dbReference type="Pfam" id="PF03173">
    <property type="entry name" value="CHB_HEX"/>
    <property type="match status" value="1"/>
</dbReference>
<dbReference type="Gene3D" id="2.60.40.290">
    <property type="match status" value="1"/>
</dbReference>
<evidence type="ECO:0000256" key="4">
    <source>
        <dbReference type="ARBA" id="ARBA00022801"/>
    </source>
</evidence>
<dbReference type="GO" id="GO:0016020">
    <property type="term" value="C:membrane"/>
    <property type="evidence" value="ECO:0007669"/>
    <property type="project" value="TreeGrafter"/>
</dbReference>
<keyword evidence="4" id="KW-0378">Hydrolase</keyword>
<sequence length="870" mass="97951">MQRNNFTYIAYFISSFCLIVLNIGCSSSNLKNTNELEKLTIKWQLIKNPEIESGTNKSAFTFINSGTETIKTGKWSLYFNQSFLKPIQPDNLTKGKIEHLNGDLYRYVPDSSFTLSQGDSLFFEYEAAGILFNEKYAPQGAYIVYDDSKIITKDLNIAPITDYSNIFSDSAFVATIPNAANQYLINQNIPVLPSDKIGKIIPSPYSIKSGKGGVILDKSTTIYYSNVLKKEAEYLVSLMEKYLGTKLKIKEGNGTEANSITIKTAPLKVNDVSAEAYSLSVAEEKGVVITGNDAAGVFYGIQSLSALVPAINSAQIKVESVEILDAPRFSFRSFLLDVSRNFAKKDDVLRLIDLLAMYKINKLNLHLSEDEGWRLEINGLPELTQIGSKRGHTIDSKNWLTPSYGSGPYPDSENNYGKGFYSREEFKDIIKYADQRHIQVIPEISMPGHARAAIKAMEARYDYYMAKGETEKAKEFRLIDPNDKSVYLSAQMYKDNIVCVALPSVYHFYETVVKDIVAMYQEAGLKLTTFNTGGDEVPNGAWAKSPLCIELMKTLPEIKDARQLQGYFLEKALAIFEKYDLEVAGWEEIVLNKDSQNNIQVNPKFKDKKVLPLVWDNTGKNIDLGYRIANAGYKVVLCNATNLYFDLSYNSDPTEPGLVWAGYQDAIDPYVMTPFDVFKSINFDKYSRLTEKEEIFGRKSQKMDANMARQHLKVEAQKNIVGMQAQLWSETIKGPKMLEYYLAPKLFAFAEKSWSNAPVWENESNISKRVKAIWAGWADISNQIGQREFPRLDFLFGGYNYRIAPPGAVLEDGILKANIAFPGLTIRYTEDGSEPGINSKEYTNPIKVNGLIKVRAFNKFGRASKTFIVK</sequence>
<dbReference type="InterPro" id="IPR015882">
    <property type="entry name" value="HEX_bac_N"/>
</dbReference>
<evidence type="ECO:0000256" key="9">
    <source>
        <dbReference type="SAM" id="Phobius"/>
    </source>
</evidence>
<dbReference type="InterPro" id="IPR015883">
    <property type="entry name" value="Glyco_hydro_20_cat"/>
</dbReference>
<dbReference type="Gene3D" id="2.60.40.10">
    <property type="entry name" value="Immunoglobulins"/>
    <property type="match status" value="1"/>
</dbReference>
<dbReference type="InterPro" id="IPR008965">
    <property type="entry name" value="CBM2/CBM3_carb-bd_dom_sf"/>
</dbReference>
<evidence type="ECO:0000313" key="12">
    <source>
        <dbReference type="Proteomes" id="UP001204144"/>
    </source>
</evidence>
<dbReference type="SUPFAM" id="SSF81296">
    <property type="entry name" value="E set domains"/>
    <property type="match status" value="1"/>
</dbReference>
<name>A0AAE3H376_9BACT</name>
<keyword evidence="12" id="KW-1185">Reference proteome</keyword>
<dbReference type="GO" id="GO:0030247">
    <property type="term" value="F:polysaccharide binding"/>
    <property type="evidence" value="ECO:0007669"/>
    <property type="project" value="InterPro"/>
</dbReference>
<keyword evidence="9" id="KW-0472">Membrane</keyword>
<organism evidence="11 12">
    <name type="scientific">Lacihabitans soyangensis</name>
    <dbReference type="NCBI Taxonomy" id="869394"/>
    <lineage>
        <taxon>Bacteria</taxon>
        <taxon>Pseudomonadati</taxon>
        <taxon>Bacteroidota</taxon>
        <taxon>Cytophagia</taxon>
        <taxon>Cytophagales</taxon>
        <taxon>Leadbetterellaceae</taxon>
        <taxon>Lacihabitans</taxon>
    </lineage>
</organism>
<evidence type="ECO:0000256" key="1">
    <source>
        <dbReference type="ARBA" id="ARBA00001231"/>
    </source>
</evidence>
<dbReference type="CDD" id="cd02847">
    <property type="entry name" value="E_set_Chitobiase_C"/>
    <property type="match status" value="1"/>
</dbReference>
<dbReference type="GO" id="GO:0004563">
    <property type="term" value="F:beta-N-acetylhexosaminidase activity"/>
    <property type="evidence" value="ECO:0007669"/>
    <property type="project" value="UniProtKB-EC"/>
</dbReference>
<dbReference type="InterPro" id="IPR029018">
    <property type="entry name" value="Hex-like_dom2"/>
</dbReference>
<keyword evidence="5" id="KW-0326">Glycosidase</keyword>
<evidence type="ECO:0000256" key="5">
    <source>
        <dbReference type="ARBA" id="ARBA00023295"/>
    </source>
</evidence>
<comment type="similarity">
    <text evidence="2">Belongs to the glycosyl hydrolase 20 family.</text>
</comment>
<feature type="domain" description="Chitobiase/beta-hexosaminidases N-terminal" evidence="10">
    <location>
        <begin position="37"/>
        <end position="179"/>
    </location>
</feature>
<evidence type="ECO:0000256" key="6">
    <source>
        <dbReference type="ARBA" id="ARBA00030512"/>
    </source>
</evidence>
<dbReference type="Pfam" id="PF02838">
    <property type="entry name" value="Glyco_hydro_20b"/>
    <property type="match status" value="1"/>
</dbReference>
<gene>
    <name evidence="11" type="ORF">EGI31_12230</name>
</gene>
<accession>A0AAE3H376</accession>
<keyword evidence="9" id="KW-0812">Transmembrane</keyword>
<comment type="caution">
    <text evidence="11">The sequence shown here is derived from an EMBL/GenBank/DDBJ whole genome shotgun (WGS) entry which is preliminary data.</text>
</comment>
<dbReference type="PRINTS" id="PR00738">
    <property type="entry name" value="GLHYDRLASE20"/>
</dbReference>
<dbReference type="Gene3D" id="3.20.20.80">
    <property type="entry name" value="Glycosidases"/>
    <property type="match status" value="1"/>
</dbReference>
<evidence type="ECO:0000256" key="2">
    <source>
        <dbReference type="ARBA" id="ARBA00006285"/>
    </source>
</evidence>
<feature type="transmembrane region" description="Helical" evidence="9">
    <location>
        <begin position="7"/>
        <end position="24"/>
    </location>
</feature>
<dbReference type="Gene3D" id="3.30.379.10">
    <property type="entry name" value="Chitobiase/beta-hexosaminidase domain 2-like"/>
    <property type="match status" value="1"/>
</dbReference>
<proteinExistence type="inferred from homology"/>
<dbReference type="SUPFAM" id="SSF51445">
    <property type="entry name" value="(Trans)glycosidases"/>
    <property type="match status" value="1"/>
</dbReference>
<protein>
    <recommendedName>
        <fullName evidence="3">beta-N-acetylhexosaminidase</fullName>
        <ecNumber evidence="3">3.2.1.52</ecNumber>
    </recommendedName>
    <alternativeName>
        <fullName evidence="6">Beta-N-acetylhexosaminidase</fullName>
    </alternativeName>
    <alternativeName>
        <fullName evidence="7">N-acetyl-beta-glucosaminidase</fullName>
    </alternativeName>
</protein>
<keyword evidence="9" id="KW-1133">Transmembrane helix</keyword>
<dbReference type="InterPro" id="IPR004866">
    <property type="entry name" value="CHB/HEX_N_dom"/>
</dbReference>
<dbReference type="SUPFAM" id="SSF55545">
    <property type="entry name" value="beta-N-acetylhexosaminidase-like domain"/>
    <property type="match status" value="1"/>
</dbReference>
<dbReference type="GO" id="GO:0005975">
    <property type="term" value="P:carbohydrate metabolic process"/>
    <property type="evidence" value="ECO:0007669"/>
    <property type="project" value="InterPro"/>
</dbReference>
<dbReference type="AlphaFoldDB" id="A0AAE3H376"/>
<dbReference type="Proteomes" id="UP001204144">
    <property type="component" value="Unassembled WGS sequence"/>
</dbReference>
<dbReference type="PANTHER" id="PTHR22600">
    <property type="entry name" value="BETA-HEXOSAMINIDASE"/>
    <property type="match status" value="1"/>
</dbReference>
<dbReference type="EMBL" id="RJUF01000037">
    <property type="protein sequence ID" value="MCP9763722.1"/>
    <property type="molecule type" value="Genomic_DNA"/>
</dbReference>
<evidence type="ECO:0000256" key="3">
    <source>
        <dbReference type="ARBA" id="ARBA00012663"/>
    </source>
</evidence>
<feature type="active site" description="Proton donor" evidence="8">
    <location>
        <position position="536"/>
    </location>
</feature>
<evidence type="ECO:0000256" key="7">
    <source>
        <dbReference type="ARBA" id="ARBA00033000"/>
    </source>
</evidence>
<evidence type="ECO:0000313" key="11">
    <source>
        <dbReference type="EMBL" id="MCP9763722.1"/>
    </source>
</evidence>
<dbReference type="SUPFAM" id="SSF49384">
    <property type="entry name" value="Carbohydrate-binding domain"/>
    <property type="match status" value="1"/>
</dbReference>
<dbReference type="InterPro" id="IPR025705">
    <property type="entry name" value="Beta_hexosaminidase_sua/sub"/>
</dbReference>
<dbReference type="InterPro" id="IPR014756">
    <property type="entry name" value="Ig_E-set"/>
</dbReference>
<dbReference type="EC" id="3.2.1.52" evidence="3"/>
<reference evidence="11 12" key="1">
    <citation type="submission" date="2018-11" db="EMBL/GenBank/DDBJ databases">
        <title>Novel bacteria species description.</title>
        <authorList>
            <person name="Han J.-H."/>
        </authorList>
    </citation>
    <scope>NUCLEOTIDE SEQUENCE [LARGE SCALE GENOMIC DNA]</scope>
    <source>
        <strain evidence="11 12">KCTC23259</strain>
    </source>
</reference>
<evidence type="ECO:0000259" key="10">
    <source>
        <dbReference type="SMART" id="SM01081"/>
    </source>
</evidence>
<dbReference type="SMART" id="SM01081">
    <property type="entry name" value="CHB_HEX"/>
    <property type="match status" value="1"/>
</dbReference>
<dbReference type="InterPro" id="IPR017853">
    <property type="entry name" value="GH"/>
</dbReference>
<dbReference type="Pfam" id="PF00728">
    <property type="entry name" value="Glyco_hydro_20"/>
    <property type="match status" value="1"/>
</dbReference>